<dbReference type="Proteomes" id="UP001482620">
    <property type="component" value="Unassembled WGS sequence"/>
</dbReference>
<reference evidence="1 2" key="1">
    <citation type="submission" date="2021-06" db="EMBL/GenBank/DDBJ databases">
        <authorList>
            <person name="Palmer J.M."/>
        </authorList>
    </citation>
    <scope>NUCLEOTIDE SEQUENCE [LARGE SCALE GENOMIC DNA]</scope>
    <source>
        <strain evidence="2">if_2019</strain>
        <tissue evidence="1">Muscle</tissue>
    </source>
</reference>
<dbReference type="EMBL" id="JAHRIQ010046300">
    <property type="protein sequence ID" value="MEQ2235205.1"/>
    <property type="molecule type" value="Genomic_DNA"/>
</dbReference>
<proteinExistence type="predicted"/>
<evidence type="ECO:0000313" key="2">
    <source>
        <dbReference type="Proteomes" id="UP001482620"/>
    </source>
</evidence>
<organism evidence="1 2">
    <name type="scientific">Ilyodon furcidens</name>
    <name type="common">goldbreast splitfin</name>
    <dbReference type="NCBI Taxonomy" id="33524"/>
    <lineage>
        <taxon>Eukaryota</taxon>
        <taxon>Metazoa</taxon>
        <taxon>Chordata</taxon>
        <taxon>Craniata</taxon>
        <taxon>Vertebrata</taxon>
        <taxon>Euteleostomi</taxon>
        <taxon>Actinopterygii</taxon>
        <taxon>Neopterygii</taxon>
        <taxon>Teleostei</taxon>
        <taxon>Neoteleostei</taxon>
        <taxon>Acanthomorphata</taxon>
        <taxon>Ovalentaria</taxon>
        <taxon>Atherinomorphae</taxon>
        <taxon>Cyprinodontiformes</taxon>
        <taxon>Goodeidae</taxon>
        <taxon>Ilyodon</taxon>
    </lineage>
</organism>
<feature type="non-terminal residue" evidence="1">
    <location>
        <position position="1"/>
    </location>
</feature>
<keyword evidence="2" id="KW-1185">Reference proteome</keyword>
<gene>
    <name evidence="1" type="ORF">ILYODFUR_039241</name>
</gene>
<name>A0ABV0TSC2_9TELE</name>
<comment type="caution">
    <text evidence="1">The sequence shown here is derived from an EMBL/GenBank/DDBJ whole genome shotgun (WGS) entry which is preliminary data.</text>
</comment>
<evidence type="ECO:0000313" key="1">
    <source>
        <dbReference type="EMBL" id="MEQ2235205.1"/>
    </source>
</evidence>
<protein>
    <submittedName>
        <fullName evidence="1">Uncharacterized protein</fullName>
    </submittedName>
</protein>
<sequence length="121" mass="13516">VQTDGFQCSRRFVTESTSLSVLLAASKVTNSLSFSSFCDVISILGCLNLTLTNFFRPLHHQDRIPGGKDVPNPNPKMAFLAHVILRLQVFLGPSAKYIIFIKPANHYLIVSPFFESFQVEL</sequence>
<accession>A0ABV0TSC2</accession>